<feature type="compositionally biased region" description="Polar residues" evidence="1">
    <location>
        <begin position="282"/>
        <end position="301"/>
    </location>
</feature>
<name>A0A2A3ED60_APICC</name>
<feature type="compositionally biased region" description="Basic and acidic residues" evidence="1">
    <location>
        <begin position="377"/>
        <end position="397"/>
    </location>
</feature>
<sequence>MDRVIVQYMYHPANIDRLRNLETFEYKEEGFEMNGTRLGRGRGGRLAVYVGCGMVVILLVFLYRAATSEMARLQELNVQCSHQQEALAAQLQVIFEYKVRLEKSLAEEKSSNAAVKQELQQRASREKSLRDKDSIEAMQRFNSLQQTYKLLQTEHQDLKEECKKRDQQALEDTNKLETTLRELRSRIRQTREDKEKALEHLKTKFLELDTQKNELEQKYNDMLKNNVDTNSTIEHLRKEVIQLKRELNEAKLTSPGSSVSNPQPIASQAKSGEEENAEKFVDQSQKQQVSPPTNDVKNPQPLNAPVVQQTIEDTLQSNEQRVNEINNVRFAQMNGNIVPVGPNEMKEAEVLPLPYDLQEKRQRKENDQPVIDDNQIESDKVIERDEDRNENRNEEQLRQVIPPPNQSNEKFDGKRSSSNSPANEVSHKINKNLDDKKITTDVSESRVSWLKKNEHSDLNNEVMDRIIGQQTSEKVEEKLEKVHNNSTVTTSLMKSIPAVKLETSTPANSGNPMSTFADKALPIAKPVLKSKLPVGVPPIPVIIDQKLENQDEEKQDELARKKEEPNKKNSKVDSKEQEGENGNLDSPFEAVPARRADEQVPERRRNGWFNVGPGVQEIGDELNHIRLAGMDGGGERVDVGDDQYEGVEYDKEPQQKDSDLRLVEGEDEGEDEDDQIDYPQNLKQDKRE</sequence>
<dbReference type="PANTHER" id="PTHR22909:SF24">
    <property type="entry name" value="GOLGI INTEGRAL MEMBRANE PROTEIN 4-RELATED"/>
    <property type="match status" value="1"/>
</dbReference>
<dbReference type="GO" id="GO:0000139">
    <property type="term" value="C:Golgi membrane"/>
    <property type="evidence" value="ECO:0007669"/>
    <property type="project" value="InterPro"/>
</dbReference>
<reference evidence="3 4" key="1">
    <citation type="submission" date="2014-07" db="EMBL/GenBank/DDBJ databases">
        <title>Genomic and transcriptomic analysis on Apis cerana provide comprehensive insights into honey bee biology.</title>
        <authorList>
            <person name="Diao Q."/>
            <person name="Sun L."/>
            <person name="Zheng H."/>
            <person name="Zheng H."/>
            <person name="Xu S."/>
            <person name="Wang S."/>
            <person name="Zeng Z."/>
            <person name="Hu F."/>
            <person name="Su S."/>
            <person name="Wu J."/>
        </authorList>
    </citation>
    <scope>NUCLEOTIDE SEQUENCE [LARGE SCALE GENOMIC DNA]</scope>
    <source>
        <tissue evidence="3">Pupae without intestine</tissue>
    </source>
</reference>
<dbReference type="Proteomes" id="UP000242457">
    <property type="component" value="Unassembled WGS sequence"/>
</dbReference>
<evidence type="ECO:0000256" key="1">
    <source>
        <dbReference type="SAM" id="MobiDB-lite"/>
    </source>
</evidence>
<feature type="compositionally biased region" description="Acidic residues" evidence="1">
    <location>
        <begin position="665"/>
        <end position="676"/>
    </location>
</feature>
<feature type="region of interest" description="Disordered" evidence="1">
    <location>
        <begin position="360"/>
        <end position="432"/>
    </location>
</feature>
<keyword evidence="2" id="KW-1133">Transmembrane helix</keyword>
<gene>
    <name evidence="3" type="ORF">APICC_09459</name>
</gene>
<dbReference type="OrthoDB" id="6288648at2759"/>
<feature type="region of interest" description="Disordered" evidence="1">
    <location>
        <begin position="547"/>
        <end position="614"/>
    </location>
</feature>
<dbReference type="STRING" id="94128.A0A2A3ED60"/>
<proteinExistence type="predicted"/>
<feature type="compositionally biased region" description="Polar residues" evidence="1">
    <location>
        <begin position="254"/>
        <end position="270"/>
    </location>
</feature>
<dbReference type="PANTHER" id="PTHR22909">
    <property type="entry name" value="GOLGI INTEGRAL MEMBRANE PROTEIN 4"/>
    <property type="match status" value="1"/>
</dbReference>
<feature type="compositionally biased region" description="Basic and acidic residues" evidence="1">
    <location>
        <begin position="648"/>
        <end position="664"/>
    </location>
</feature>
<evidence type="ECO:0000256" key="2">
    <source>
        <dbReference type="SAM" id="Phobius"/>
    </source>
</evidence>
<keyword evidence="2" id="KW-0812">Transmembrane</keyword>
<accession>A0A2A3ED60</accession>
<evidence type="ECO:0000313" key="3">
    <source>
        <dbReference type="EMBL" id="PBC29667.1"/>
    </source>
</evidence>
<feature type="compositionally biased region" description="Basic and acidic residues" evidence="1">
    <location>
        <begin position="271"/>
        <end position="281"/>
    </location>
</feature>
<feature type="compositionally biased region" description="Basic and acidic residues" evidence="1">
    <location>
        <begin position="556"/>
        <end position="578"/>
    </location>
</feature>
<feature type="compositionally biased region" description="Basic and acidic residues" evidence="1">
    <location>
        <begin position="592"/>
        <end position="605"/>
    </location>
</feature>
<evidence type="ECO:0000313" key="4">
    <source>
        <dbReference type="Proteomes" id="UP000242457"/>
    </source>
</evidence>
<feature type="transmembrane region" description="Helical" evidence="2">
    <location>
        <begin position="46"/>
        <end position="66"/>
    </location>
</feature>
<feature type="region of interest" description="Disordered" evidence="1">
    <location>
        <begin position="628"/>
        <end position="688"/>
    </location>
</feature>
<dbReference type="AlphaFoldDB" id="A0A2A3ED60"/>
<keyword evidence="4" id="KW-1185">Reference proteome</keyword>
<dbReference type="EMBL" id="KZ288280">
    <property type="protein sequence ID" value="PBC29667.1"/>
    <property type="molecule type" value="Genomic_DNA"/>
</dbReference>
<protein>
    <submittedName>
        <fullName evidence="3">Golgi integral membrane protein</fullName>
    </submittedName>
</protein>
<dbReference type="InterPro" id="IPR042336">
    <property type="entry name" value="GOLIM4"/>
</dbReference>
<organism evidence="3 4">
    <name type="scientific">Apis cerana cerana</name>
    <name type="common">Oriental honeybee</name>
    <dbReference type="NCBI Taxonomy" id="94128"/>
    <lineage>
        <taxon>Eukaryota</taxon>
        <taxon>Metazoa</taxon>
        <taxon>Ecdysozoa</taxon>
        <taxon>Arthropoda</taxon>
        <taxon>Hexapoda</taxon>
        <taxon>Insecta</taxon>
        <taxon>Pterygota</taxon>
        <taxon>Neoptera</taxon>
        <taxon>Endopterygota</taxon>
        <taxon>Hymenoptera</taxon>
        <taxon>Apocrita</taxon>
        <taxon>Aculeata</taxon>
        <taxon>Apoidea</taxon>
        <taxon>Anthophila</taxon>
        <taxon>Apidae</taxon>
        <taxon>Apis</taxon>
    </lineage>
</organism>
<keyword evidence="2" id="KW-0472">Membrane</keyword>
<feature type="region of interest" description="Disordered" evidence="1">
    <location>
        <begin position="252"/>
        <end position="301"/>
    </location>
</feature>